<feature type="transmembrane region" description="Helical" evidence="1">
    <location>
        <begin position="6"/>
        <end position="30"/>
    </location>
</feature>
<protein>
    <submittedName>
        <fullName evidence="2">Uncharacterized protein</fullName>
    </submittedName>
</protein>
<keyword evidence="1" id="KW-0812">Transmembrane</keyword>
<keyword evidence="1" id="KW-1133">Transmembrane helix</keyword>
<evidence type="ECO:0000313" key="3">
    <source>
        <dbReference type="Proteomes" id="UP000464754"/>
    </source>
</evidence>
<organism evidence="2 3">
    <name type="scientific">Amedibacterium intestinale</name>
    <dbReference type="NCBI Taxonomy" id="2583452"/>
    <lineage>
        <taxon>Bacteria</taxon>
        <taxon>Bacillati</taxon>
        <taxon>Bacillota</taxon>
        <taxon>Erysipelotrichia</taxon>
        <taxon>Erysipelotrichales</taxon>
        <taxon>Erysipelotrichaceae</taxon>
        <taxon>Amedibacterium</taxon>
    </lineage>
</organism>
<feature type="transmembrane region" description="Helical" evidence="1">
    <location>
        <begin position="51"/>
        <end position="76"/>
    </location>
</feature>
<dbReference type="KEGG" id="aarg:Aargi30884_09930"/>
<evidence type="ECO:0000313" key="2">
    <source>
        <dbReference type="EMBL" id="BBK22090.1"/>
    </source>
</evidence>
<name>A0A6N4TGH5_9FIRM</name>
<accession>A0A6N4TGH5</accession>
<evidence type="ECO:0000256" key="1">
    <source>
        <dbReference type="SAM" id="Phobius"/>
    </source>
</evidence>
<dbReference type="Proteomes" id="UP000464754">
    <property type="component" value="Chromosome"/>
</dbReference>
<keyword evidence="1" id="KW-0472">Membrane</keyword>
<sequence length="116" mass="13880">MIKMVVICFILLQVDIVLSSLLMILMAYIGKKRQRKNTLQDWIKCIKKKHLILYLAGFELFRLVLFYLCIETVFHWLSIDAFLWETGMLVISFLTTAFRWLTLYRHRSQFLEESGL</sequence>
<dbReference type="EMBL" id="AP019695">
    <property type="protein sequence ID" value="BBK22090.1"/>
    <property type="molecule type" value="Genomic_DNA"/>
</dbReference>
<feature type="transmembrane region" description="Helical" evidence="1">
    <location>
        <begin position="82"/>
        <end position="101"/>
    </location>
</feature>
<keyword evidence="3" id="KW-1185">Reference proteome</keyword>
<reference evidence="3" key="1">
    <citation type="submission" date="2019-05" db="EMBL/GenBank/DDBJ databases">
        <title>Complete genome sequencing of Absiella argi strain JCM 30884.</title>
        <authorList>
            <person name="Sakamoto M."/>
            <person name="Murakami T."/>
            <person name="Mori H."/>
        </authorList>
    </citation>
    <scope>NUCLEOTIDE SEQUENCE [LARGE SCALE GENOMIC DNA]</scope>
    <source>
        <strain evidence="3">JCM 30884</strain>
    </source>
</reference>
<gene>
    <name evidence="2" type="ORF">Aargi30884_09930</name>
</gene>
<proteinExistence type="predicted"/>
<dbReference type="RefSeq" id="WP_115715284.1">
    <property type="nucleotide sequence ID" value="NZ_AP019695.1"/>
</dbReference>
<dbReference type="AlphaFoldDB" id="A0A6N4TGH5"/>